<dbReference type="OrthoDB" id="2789670at2759"/>
<keyword evidence="9 11" id="KW-0503">Monooxygenase</keyword>
<dbReference type="AlphaFoldDB" id="A0A8J2Q257"/>
<evidence type="ECO:0000256" key="2">
    <source>
        <dbReference type="ARBA" id="ARBA00004174"/>
    </source>
</evidence>
<evidence type="ECO:0000256" key="7">
    <source>
        <dbReference type="ARBA" id="ARBA00023002"/>
    </source>
</evidence>
<dbReference type="InterPro" id="IPR001128">
    <property type="entry name" value="Cyt_P450"/>
</dbReference>
<dbReference type="GO" id="GO:0020037">
    <property type="term" value="F:heme binding"/>
    <property type="evidence" value="ECO:0007669"/>
    <property type="project" value="InterPro"/>
</dbReference>
<dbReference type="Proteomes" id="UP000708208">
    <property type="component" value="Unassembled WGS sequence"/>
</dbReference>
<evidence type="ECO:0000256" key="1">
    <source>
        <dbReference type="ARBA" id="ARBA00001971"/>
    </source>
</evidence>
<comment type="cofactor">
    <cofactor evidence="1">
        <name>heme</name>
        <dbReference type="ChEBI" id="CHEBI:30413"/>
    </cofactor>
</comment>
<dbReference type="GO" id="GO:0005789">
    <property type="term" value="C:endoplasmic reticulum membrane"/>
    <property type="evidence" value="ECO:0007669"/>
    <property type="project" value="UniProtKB-SubCell"/>
</dbReference>
<evidence type="ECO:0000256" key="6">
    <source>
        <dbReference type="ARBA" id="ARBA00022723"/>
    </source>
</evidence>
<accession>A0A8J2Q257</accession>
<dbReference type="PANTHER" id="PTHR24292:SF54">
    <property type="entry name" value="CYP9F3-RELATED"/>
    <property type="match status" value="1"/>
</dbReference>
<keyword evidence="5 11" id="KW-0349">Heme</keyword>
<dbReference type="EMBL" id="CAJVCH010571515">
    <property type="protein sequence ID" value="CAG7837702.1"/>
    <property type="molecule type" value="Genomic_DNA"/>
</dbReference>
<dbReference type="GO" id="GO:0004497">
    <property type="term" value="F:monooxygenase activity"/>
    <property type="evidence" value="ECO:0007669"/>
    <property type="project" value="UniProtKB-KW"/>
</dbReference>
<evidence type="ECO:0000313" key="13">
    <source>
        <dbReference type="Proteomes" id="UP000708208"/>
    </source>
</evidence>
<dbReference type="GO" id="GO:0016705">
    <property type="term" value="F:oxidoreductase activity, acting on paired donors, with incorporation or reduction of molecular oxygen"/>
    <property type="evidence" value="ECO:0007669"/>
    <property type="project" value="InterPro"/>
</dbReference>
<comment type="subcellular location">
    <subcellularLocation>
        <location evidence="3">Endoplasmic reticulum membrane</location>
        <topology evidence="3">Peripheral membrane protein</topology>
    </subcellularLocation>
    <subcellularLocation>
        <location evidence="2">Microsome membrane</location>
        <topology evidence="2">Peripheral membrane protein</topology>
    </subcellularLocation>
</comment>
<evidence type="ECO:0000256" key="4">
    <source>
        <dbReference type="ARBA" id="ARBA00010617"/>
    </source>
</evidence>
<dbReference type="Pfam" id="PF00067">
    <property type="entry name" value="p450"/>
    <property type="match status" value="1"/>
</dbReference>
<keyword evidence="7 11" id="KW-0560">Oxidoreductase</keyword>
<comment type="similarity">
    <text evidence="4 11">Belongs to the cytochrome P450 family.</text>
</comment>
<keyword evidence="13" id="KW-1185">Reference proteome</keyword>
<protein>
    <submittedName>
        <fullName evidence="12">Uncharacterized protein</fullName>
    </submittedName>
</protein>
<evidence type="ECO:0000313" key="12">
    <source>
        <dbReference type="EMBL" id="CAG7837702.1"/>
    </source>
</evidence>
<reference evidence="12" key="1">
    <citation type="submission" date="2021-06" db="EMBL/GenBank/DDBJ databases">
        <authorList>
            <person name="Hodson N. C."/>
            <person name="Mongue J. A."/>
            <person name="Jaron S. K."/>
        </authorList>
    </citation>
    <scope>NUCLEOTIDE SEQUENCE</scope>
</reference>
<organism evidence="12 13">
    <name type="scientific">Allacma fusca</name>
    <dbReference type="NCBI Taxonomy" id="39272"/>
    <lineage>
        <taxon>Eukaryota</taxon>
        <taxon>Metazoa</taxon>
        <taxon>Ecdysozoa</taxon>
        <taxon>Arthropoda</taxon>
        <taxon>Hexapoda</taxon>
        <taxon>Collembola</taxon>
        <taxon>Symphypleona</taxon>
        <taxon>Sminthuridae</taxon>
        <taxon>Allacma</taxon>
    </lineage>
</organism>
<sequence>MLEARQGKLKAEDESQLDSYEKDAKLSDVPVDSKISLNDDVIIAQSMLFFLGGFDTVEGLLTFATYELGVNAGIQERLYQELKAAVDENDGEFSYDIVNSLEYLNMVISETLRLYSIGVRTERKCTKPYKVPGTDVILEKDMLLTISTYAIHHDPEYYPNPEKFDPLRFTKEKVSKRHPFAYQPFGHGPRNCIGNRFNSFSHNSELFSSNVLLLELFSFDCQYQKRRRRTIDLNASTDDGNVRRRCRAKVCIVKTKLKGFFSACSSQSLMGPNSSRSVQQVM</sequence>
<dbReference type="InterPro" id="IPR050476">
    <property type="entry name" value="Insect_CytP450_Detox"/>
</dbReference>
<proteinExistence type="inferred from homology"/>
<comment type="caution">
    <text evidence="12">The sequence shown here is derived from an EMBL/GenBank/DDBJ whole genome shotgun (WGS) entry which is preliminary data.</text>
</comment>
<dbReference type="GO" id="GO:0005506">
    <property type="term" value="F:iron ion binding"/>
    <property type="evidence" value="ECO:0007669"/>
    <property type="project" value="InterPro"/>
</dbReference>
<evidence type="ECO:0000256" key="5">
    <source>
        <dbReference type="ARBA" id="ARBA00022617"/>
    </source>
</evidence>
<gene>
    <name evidence="12" type="ORF">AFUS01_LOCUS46772</name>
</gene>
<evidence type="ECO:0000256" key="10">
    <source>
        <dbReference type="ARBA" id="ARBA00023136"/>
    </source>
</evidence>
<dbReference type="InterPro" id="IPR017972">
    <property type="entry name" value="Cyt_P450_CS"/>
</dbReference>
<keyword evidence="6 11" id="KW-0479">Metal-binding</keyword>
<dbReference type="PROSITE" id="PS00086">
    <property type="entry name" value="CYTOCHROME_P450"/>
    <property type="match status" value="1"/>
</dbReference>
<evidence type="ECO:0000256" key="8">
    <source>
        <dbReference type="ARBA" id="ARBA00023004"/>
    </source>
</evidence>
<evidence type="ECO:0000256" key="9">
    <source>
        <dbReference type="ARBA" id="ARBA00023033"/>
    </source>
</evidence>
<keyword evidence="8 11" id="KW-0408">Iron</keyword>
<keyword evidence="10" id="KW-0472">Membrane</keyword>
<evidence type="ECO:0000256" key="11">
    <source>
        <dbReference type="RuleBase" id="RU000461"/>
    </source>
</evidence>
<name>A0A8J2Q257_9HEXA</name>
<dbReference type="PANTHER" id="PTHR24292">
    <property type="entry name" value="CYTOCHROME P450"/>
    <property type="match status" value="1"/>
</dbReference>
<evidence type="ECO:0000256" key="3">
    <source>
        <dbReference type="ARBA" id="ARBA00004406"/>
    </source>
</evidence>